<dbReference type="EMBL" id="CP000108">
    <property type="protein sequence ID" value="ABB28313.1"/>
    <property type="molecule type" value="Genomic_DNA"/>
</dbReference>
<evidence type="ECO:0000313" key="2">
    <source>
        <dbReference type="EMBL" id="ABB28313.1"/>
    </source>
</evidence>
<protein>
    <recommendedName>
        <fullName evidence="3">Plasmid stabilization system</fullName>
    </recommendedName>
</protein>
<proteinExistence type="predicted"/>
<evidence type="ECO:0000256" key="1">
    <source>
        <dbReference type="ARBA" id="ARBA00022649"/>
    </source>
</evidence>
<gene>
    <name evidence="2" type="ordered locus">Cag_1051</name>
</gene>
<dbReference type="Gene3D" id="3.30.2310.20">
    <property type="entry name" value="RelE-like"/>
    <property type="match status" value="1"/>
</dbReference>
<evidence type="ECO:0008006" key="3">
    <source>
        <dbReference type="Google" id="ProtNLM"/>
    </source>
</evidence>
<dbReference type="OrthoDB" id="1098070at2"/>
<dbReference type="eggNOG" id="COG3668">
    <property type="taxonomic scope" value="Bacteria"/>
</dbReference>
<keyword evidence="1" id="KW-1277">Toxin-antitoxin system</keyword>
<sequence length="100" mass="12025">MRKIILSKRASKRLEKLLEYLEFEWSFKVKNDFIKQLDKSLKRIQKYPESCEQTRFVKGLHMLVVTKQTSLFYQFDSETITIVTLFDNRMNPDTLKKETA</sequence>
<name>Q3ARR2_CHLCH</name>
<dbReference type="InterPro" id="IPR035093">
    <property type="entry name" value="RelE/ParE_toxin_dom_sf"/>
</dbReference>
<dbReference type="KEGG" id="cch:Cag_1051"/>
<accession>Q3ARR2</accession>
<dbReference type="AlphaFoldDB" id="Q3ARR2"/>
<dbReference type="HOGENOM" id="CLU_147162_8_3_10"/>
<organism evidence="2">
    <name type="scientific">Chlorobium chlorochromatii (strain CaD3)</name>
    <dbReference type="NCBI Taxonomy" id="340177"/>
    <lineage>
        <taxon>Bacteria</taxon>
        <taxon>Pseudomonadati</taxon>
        <taxon>Chlorobiota</taxon>
        <taxon>Chlorobiia</taxon>
        <taxon>Chlorobiales</taxon>
        <taxon>Chlorobiaceae</taxon>
        <taxon>Chlorobium/Pelodictyon group</taxon>
        <taxon>Chlorobium</taxon>
    </lineage>
</organism>
<reference evidence="2" key="1">
    <citation type="submission" date="2005-08" db="EMBL/GenBank/DDBJ databases">
        <title>Complete sequence of Chlorobium chlorochromatii CaD3.</title>
        <authorList>
            <person name="Copeland A."/>
            <person name="Lucas S."/>
            <person name="Lapidus A."/>
            <person name="Barry K."/>
            <person name="Detter J.C."/>
            <person name="Glavina T."/>
            <person name="Hammon N."/>
            <person name="Israni S."/>
            <person name="Pitluck S."/>
            <person name="Bryant D."/>
            <person name="Schmutz J."/>
            <person name="Larimer F."/>
            <person name="Land M."/>
            <person name="Kyrpides N."/>
            <person name="Ivanova N."/>
            <person name="Richardson P."/>
        </authorList>
    </citation>
    <scope>NUCLEOTIDE SEQUENCE [LARGE SCALE GENOMIC DNA]</scope>
    <source>
        <strain evidence="2">CaD3</strain>
    </source>
</reference>
<dbReference type="Pfam" id="PF05016">
    <property type="entry name" value="ParE_toxin"/>
    <property type="match status" value="1"/>
</dbReference>
<dbReference type="InterPro" id="IPR007712">
    <property type="entry name" value="RelE/ParE_toxin"/>
</dbReference>